<keyword evidence="2" id="KW-1185">Reference proteome</keyword>
<dbReference type="EMBL" id="CP013979">
    <property type="protein sequence ID" value="ANJ26783.1"/>
    <property type="molecule type" value="Genomic_DNA"/>
</dbReference>
<dbReference type="RefSeq" id="WP_067875696.1">
    <property type="nucleotide sequence ID" value="NZ_CP013979.1"/>
</dbReference>
<dbReference type="KEGG" id="agy:ATC03_08720"/>
<accession>A0A191WF17</accession>
<evidence type="ECO:0000313" key="2">
    <source>
        <dbReference type="Proteomes" id="UP000078437"/>
    </source>
</evidence>
<reference evidence="1 2" key="1">
    <citation type="journal article" date="2016" name="Int. J. Syst. Evol. Microbiol.">
        <title>Agromyces aureus sp. nov., isolated from the rhizosphere of Salix caprea L. grown in a heavy-metal-contaminated soil.</title>
        <authorList>
            <person name="Corretto E."/>
            <person name="Antonielli L."/>
            <person name="Sessitsch A."/>
            <person name="Compant S."/>
            <person name="Gorfer M."/>
            <person name="Kuffner M."/>
            <person name="Brader G."/>
        </authorList>
    </citation>
    <scope>NUCLEOTIDE SEQUENCE [LARGE SCALE GENOMIC DNA]</scope>
    <source>
        <strain evidence="1 2">AR33</strain>
    </source>
</reference>
<sequence>MNAVCASHGGYADWECELDAGHEDAHRDALDRTWPNEGEDVPPVPVIAAEKITVSDAERALDRGYDGEMEIEGVKVAFYVDPFDKEFVWFHNPGEDPGDEGELAIARFEVERTVVRA</sequence>
<gene>
    <name evidence="1" type="ORF">ATC03_08720</name>
</gene>
<dbReference type="Proteomes" id="UP000078437">
    <property type="component" value="Chromosome"/>
</dbReference>
<proteinExistence type="predicted"/>
<evidence type="ECO:0000313" key="1">
    <source>
        <dbReference type="EMBL" id="ANJ26783.1"/>
    </source>
</evidence>
<dbReference type="AlphaFoldDB" id="A0A191WF17"/>
<protein>
    <submittedName>
        <fullName evidence="1">Uncharacterized protein</fullName>
    </submittedName>
</protein>
<dbReference type="STRING" id="453304.ATC03_08720"/>
<name>A0A191WF17_9MICO</name>
<organism evidence="1 2">
    <name type="scientific">Agromyces aureus</name>
    <dbReference type="NCBI Taxonomy" id="453304"/>
    <lineage>
        <taxon>Bacteria</taxon>
        <taxon>Bacillati</taxon>
        <taxon>Actinomycetota</taxon>
        <taxon>Actinomycetes</taxon>
        <taxon>Micrococcales</taxon>
        <taxon>Microbacteriaceae</taxon>
        <taxon>Agromyces</taxon>
    </lineage>
</organism>
<reference evidence="2" key="2">
    <citation type="submission" date="2016-01" db="EMBL/GenBank/DDBJ databases">
        <title>Complete genome sequence of Agromyces aureus AR33T and comparison with related organisms.</title>
        <authorList>
            <person name="Corretto E."/>
            <person name="Antonielli L."/>
            <person name="Sessitsch A."/>
            <person name="Brader G."/>
        </authorList>
    </citation>
    <scope>NUCLEOTIDE SEQUENCE [LARGE SCALE GENOMIC DNA]</scope>
    <source>
        <strain evidence="2">AR33</strain>
    </source>
</reference>